<dbReference type="SUPFAM" id="SSF50129">
    <property type="entry name" value="GroES-like"/>
    <property type="match status" value="2"/>
</dbReference>
<comment type="similarity">
    <text evidence="2">Belongs to the zinc-containing alcohol dehydrogenase family. Class-III subfamily.</text>
</comment>
<evidence type="ECO:0000313" key="12">
    <source>
        <dbReference type="Proteomes" id="UP000017836"/>
    </source>
</evidence>
<dbReference type="InterPro" id="IPR011032">
    <property type="entry name" value="GroES-like_sf"/>
</dbReference>
<evidence type="ECO:0000256" key="2">
    <source>
        <dbReference type="ARBA" id="ARBA00010902"/>
    </source>
</evidence>
<evidence type="ECO:0000256" key="1">
    <source>
        <dbReference type="ARBA" id="ARBA00001947"/>
    </source>
</evidence>
<keyword evidence="7" id="KW-0520">NAD</keyword>
<evidence type="ECO:0000256" key="4">
    <source>
        <dbReference type="ARBA" id="ARBA00022723"/>
    </source>
</evidence>
<evidence type="ECO:0000256" key="5">
    <source>
        <dbReference type="ARBA" id="ARBA00022833"/>
    </source>
</evidence>
<dbReference type="FunFam" id="3.90.180.10:FF:000007">
    <property type="entry name" value="Alcohol dehydrogenase 6"/>
    <property type="match status" value="1"/>
</dbReference>
<evidence type="ECO:0000256" key="6">
    <source>
        <dbReference type="ARBA" id="ARBA00023002"/>
    </source>
</evidence>
<protein>
    <recommendedName>
        <fullName evidence="13">Enoyl reductase (ER) domain-containing protein</fullName>
    </recommendedName>
</protein>
<dbReference type="Gene3D" id="3.90.180.10">
    <property type="entry name" value="Medium-chain alcohol dehydrogenases, catalytic domain"/>
    <property type="match status" value="1"/>
</dbReference>
<comment type="cofactor">
    <cofactor evidence="1 8">
        <name>Zn(2+)</name>
        <dbReference type="ChEBI" id="CHEBI:29105"/>
    </cofactor>
</comment>
<dbReference type="SUPFAM" id="SSF51735">
    <property type="entry name" value="NAD(P)-binding Rossmann-fold domains"/>
    <property type="match status" value="1"/>
</dbReference>
<dbReference type="InterPro" id="IPR013149">
    <property type="entry name" value="ADH-like_C"/>
</dbReference>
<keyword evidence="6" id="KW-0560">Oxidoreductase</keyword>
<dbReference type="EMBL" id="KI392710">
    <property type="protein sequence ID" value="ERN11018.1"/>
    <property type="molecule type" value="Genomic_DNA"/>
</dbReference>
<evidence type="ECO:0000259" key="9">
    <source>
        <dbReference type="Pfam" id="PF00107"/>
    </source>
</evidence>
<dbReference type="GO" id="GO:0051903">
    <property type="term" value="F:S-(hydroxymethyl)glutathione dehydrogenase [NAD(P)+] activity"/>
    <property type="evidence" value="ECO:0000318"/>
    <property type="project" value="GO_Central"/>
</dbReference>
<dbReference type="FunFam" id="3.40.50.720:FF:000003">
    <property type="entry name" value="S-(hydroxymethyl)glutathione dehydrogenase"/>
    <property type="match status" value="1"/>
</dbReference>
<feature type="domain" description="Alcohol dehydrogenase-like N-terminal" evidence="10">
    <location>
        <begin position="35"/>
        <end position="166"/>
    </location>
</feature>
<dbReference type="OrthoDB" id="417550at2759"/>
<evidence type="ECO:0000313" key="11">
    <source>
        <dbReference type="EMBL" id="ERN11018.1"/>
    </source>
</evidence>
<dbReference type="KEGG" id="atr:18439202"/>
<evidence type="ECO:0000256" key="7">
    <source>
        <dbReference type="ARBA" id="ARBA00023027"/>
    </source>
</evidence>
<keyword evidence="4 8" id="KW-0479">Metal-binding</keyword>
<evidence type="ECO:0000256" key="3">
    <source>
        <dbReference type="ARBA" id="ARBA00011738"/>
    </source>
</evidence>
<dbReference type="Proteomes" id="UP000017836">
    <property type="component" value="Unassembled WGS sequence"/>
</dbReference>
<organism evidence="11 12">
    <name type="scientific">Amborella trichopoda</name>
    <dbReference type="NCBI Taxonomy" id="13333"/>
    <lineage>
        <taxon>Eukaryota</taxon>
        <taxon>Viridiplantae</taxon>
        <taxon>Streptophyta</taxon>
        <taxon>Embryophyta</taxon>
        <taxon>Tracheophyta</taxon>
        <taxon>Spermatophyta</taxon>
        <taxon>Magnoliopsida</taxon>
        <taxon>Amborellales</taxon>
        <taxon>Amborellaceae</taxon>
        <taxon>Amborella</taxon>
    </lineage>
</organism>
<dbReference type="HOGENOM" id="CLU_026673_14_0_1"/>
<dbReference type="GO" id="GO:0008270">
    <property type="term" value="F:zinc ion binding"/>
    <property type="evidence" value="ECO:0000318"/>
    <property type="project" value="GO_Central"/>
</dbReference>
<dbReference type="InterPro" id="IPR013154">
    <property type="entry name" value="ADH-like_N"/>
</dbReference>
<keyword evidence="5 8" id="KW-0862">Zinc</keyword>
<keyword evidence="12" id="KW-1185">Reference proteome</keyword>
<evidence type="ECO:0008006" key="13">
    <source>
        <dbReference type="Google" id="ProtNLM"/>
    </source>
</evidence>
<dbReference type="PROSITE" id="PS00059">
    <property type="entry name" value="ADH_ZINC"/>
    <property type="match status" value="1"/>
</dbReference>
<proteinExistence type="inferred from homology"/>
<dbReference type="InterPro" id="IPR036291">
    <property type="entry name" value="NAD(P)-bd_dom_sf"/>
</dbReference>
<evidence type="ECO:0000256" key="8">
    <source>
        <dbReference type="RuleBase" id="RU361277"/>
    </source>
</evidence>
<dbReference type="STRING" id="13333.W1PSJ4"/>
<dbReference type="PANTHER" id="PTHR43880:SF10">
    <property type="entry name" value="ALCOHOL DEHYDROGENASE-LIKE 2"/>
    <property type="match status" value="1"/>
</dbReference>
<gene>
    <name evidence="11" type="ORF">AMTR_s00024p00046470</name>
</gene>
<dbReference type="GO" id="GO:0005829">
    <property type="term" value="C:cytosol"/>
    <property type="evidence" value="ECO:0000318"/>
    <property type="project" value="GO_Central"/>
</dbReference>
<dbReference type="InterPro" id="IPR002328">
    <property type="entry name" value="ADH_Zn_CS"/>
</dbReference>
<dbReference type="Pfam" id="PF08240">
    <property type="entry name" value="ADH_N"/>
    <property type="match status" value="1"/>
</dbReference>
<dbReference type="GO" id="GO:0046294">
    <property type="term" value="P:formaldehyde catabolic process"/>
    <property type="evidence" value="ECO:0000318"/>
    <property type="project" value="GO_Central"/>
</dbReference>
<evidence type="ECO:0000259" key="10">
    <source>
        <dbReference type="Pfam" id="PF08240"/>
    </source>
</evidence>
<dbReference type="Gene3D" id="3.40.50.720">
    <property type="entry name" value="NAD(P)-binding Rossmann-like Domain"/>
    <property type="match status" value="1"/>
</dbReference>
<reference evidence="12" key="1">
    <citation type="journal article" date="2013" name="Science">
        <title>The Amborella genome and the evolution of flowering plants.</title>
        <authorList>
            <consortium name="Amborella Genome Project"/>
        </authorList>
    </citation>
    <scope>NUCLEOTIDE SEQUENCE [LARGE SCALE GENOMIC DNA]</scope>
</reference>
<dbReference type="Gramene" id="ERN11018">
    <property type="protein sequence ID" value="ERN11018"/>
    <property type="gene ID" value="AMTR_s00024p00046470"/>
</dbReference>
<feature type="domain" description="Alcohol dehydrogenase-like C-terminal" evidence="9">
    <location>
        <begin position="208"/>
        <end position="326"/>
    </location>
</feature>
<accession>W1PSJ4</accession>
<dbReference type="eggNOG" id="KOG0022">
    <property type="taxonomic scope" value="Eukaryota"/>
</dbReference>
<dbReference type="Pfam" id="PF00107">
    <property type="entry name" value="ADH_zinc_N"/>
    <property type="match status" value="1"/>
</dbReference>
<dbReference type="AlphaFoldDB" id="W1PSJ4"/>
<name>W1PSJ4_AMBTC</name>
<dbReference type="PANTHER" id="PTHR43880">
    <property type="entry name" value="ALCOHOL DEHYDROGENASE"/>
    <property type="match status" value="1"/>
</dbReference>
<sequence length="381" mass="41357">MEETRGKAIRCKAAVCWSLEEDPVIEEIEVAPPKPWEVRIKILCTSPCHTDLTFWKLKEPPLPFPRILGHEASGIVESVGEEVKEVQEGDLVVPVCVPQCDECPDCRSDRSNICSNIQFQFAGDMVRDGTSRFTIAQTRQVVYHSMGVSSFSQYTVVDVANVVKVHPSIPPEIACLLSCGISTGVGAAWKVANVEAGSTVAIFGLGTVGLAVAEGARVRGAAKIIGVDINPDKFELGKQFGLTDFINPKELNDKPLNQVLKEMTNGGADYCFECAGIASLIKEAFLGSRTGWGLTVILGVGQGDSVSFNSFEIITGKMLTGSLLGGVKPKTDIPFFGEKYLEKELRLEGFITHELNFQDINKALDLLFQGIGLRCIIRMDG</sequence>
<comment type="subunit">
    <text evidence="3">Homodimer.</text>
</comment>
<dbReference type="GO" id="GO:0004022">
    <property type="term" value="F:alcohol dehydrogenase (NAD+) activity"/>
    <property type="evidence" value="ECO:0000318"/>
    <property type="project" value="GO_Central"/>
</dbReference>
<dbReference type="OMA" id="RCILWMN"/>